<accession>A0ABT3FSW4</accession>
<comment type="caution">
    <text evidence="2">The sequence shown here is derived from an EMBL/GenBank/DDBJ whole genome shotgun (WGS) entry which is preliminary data.</text>
</comment>
<feature type="signal peptide" evidence="1">
    <location>
        <begin position="1"/>
        <end position="19"/>
    </location>
</feature>
<gene>
    <name evidence="2" type="ORF">OKA04_18190</name>
</gene>
<evidence type="ECO:0000313" key="2">
    <source>
        <dbReference type="EMBL" id="MCW1886674.1"/>
    </source>
</evidence>
<protein>
    <submittedName>
        <fullName evidence="2">Uncharacterized protein</fullName>
    </submittedName>
</protein>
<organism evidence="2 3">
    <name type="scientific">Luteolibacter flavescens</name>
    <dbReference type="NCBI Taxonomy" id="1859460"/>
    <lineage>
        <taxon>Bacteria</taxon>
        <taxon>Pseudomonadati</taxon>
        <taxon>Verrucomicrobiota</taxon>
        <taxon>Verrucomicrobiia</taxon>
        <taxon>Verrucomicrobiales</taxon>
        <taxon>Verrucomicrobiaceae</taxon>
        <taxon>Luteolibacter</taxon>
    </lineage>
</organism>
<name>A0ABT3FSW4_9BACT</name>
<feature type="chain" id="PRO_5045957117" evidence="1">
    <location>
        <begin position="20"/>
        <end position="222"/>
    </location>
</feature>
<dbReference type="EMBL" id="JAPDDS010000011">
    <property type="protein sequence ID" value="MCW1886674.1"/>
    <property type="molecule type" value="Genomic_DNA"/>
</dbReference>
<reference evidence="2 3" key="1">
    <citation type="submission" date="2022-10" db="EMBL/GenBank/DDBJ databases">
        <title>Luteolibacter flavescens strain MCCC 1K03193, whole genome shotgun sequencing project.</title>
        <authorList>
            <person name="Zhao G."/>
            <person name="Shen L."/>
        </authorList>
    </citation>
    <scope>NUCLEOTIDE SEQUENCE [LARGE SCALE GENOMIC DNA]</scope>
    <source>
        <strain evidence="2 3">MCCC 1K03193</strain>
    </source>
</reference>
<evidence type="ECO:0000313" key="3">
    <source>
        <dbReference type="Proteomes" id="UP001207930"/>
    </source>
</evidence>
<proteinExistence type="predicted"/>
<evidence type="ECO:0000256" key="1">
    <source>
        <dbReference type="SAM" id="SignalP"/>
    </source>
</evidence>
<sequence>MMFRHLFLVLLSIAGTAPAQDASTVSVRTLAFDLPVPAVELSMKREDAEATQTLGVQVNQFGTLAKLAPGTYTASSASFASKETFKLPAGESGSFLLLVLSDKKGQWKILPVADDASRFAAGDRFMINATVAPVAVRFDKQRIRLDPGRSSYFKSPVGKAEGDKIEIEMFQEVKGALKPFNSTYWPVAKDLRTVVLIYPDLRTGKPRVRSLADMPESATAGN</sequence>
<keyword evidence="3" id="KW-1185">Reference proteome</keyword>
<keyword evidence="1" id="KW-0732">Signal</keyword>
<dbReference type="Proteomes" id="UP001207930">
    <property type="component" value="Unassembled WGS sequence"/>
</dbReference>
<dbReference type="RefSeq" id="WP_264502629.1">
    <property type="nucleotide sequence ID" value="NZ_JAPDDS010000011.1"/>
</dbReference>